<comment type="caution">
    <text evidence="1">The sequence shown here is derived from an EMBL/GenBank/DDBJ whole genome shotgun (WGS) entry which is preliminary data.</text>
</comment>
<dbReference type="Gene3D" id="3.40.50.150">
    <property type="entry name" value="Vaccinia Virus protein VP39"/>
    <property type="match status" value="1"/>
</dbReference>
<feature type="non-terminal residue" evidence="1">
    <location>
        <position position="1"/>
    </location>
</feature>
<dbReference type="Proteomes" id="UP000887116">
    <property type="component" value="Unassembled WGS sequence"/>
</dbReference>
<dbReference type="InterPro" id="IPR029063">
    <property type="entry name" value="SAM-dependent_MTases_sf"/>
</dbReference>
<organism evidence="1 2">
    <name type="scientific">Trichonephila clavata</name>
    <name type="common">Joro spider</name>
    <name type="synonym">Nephila clavata</name>
    <dbReference type="NCBI Taxonomy" id="2740835"/>
    <lineage>
        <taxon>Eukaryota</taxon>
        <taxon>Metazoa</taxon>
        <taxon>Ecdysozoa</taxon>
        <taxon>Arthropoda</taxon>
        <taxon>Chelicerata</taxon>
        <taxon>Arachnida</taxon>
        <taxon>Araneae</taxon>
        <taxon>Araneomorphae</taxon>
        <taxon>Entelegynae</taxon>
        <taxon>Araneoidea</taxon>
        <taxon>Nephilidae</taxon>
        <taxon>Trichonephila</taxon>
    </lineage>
</organism>
<sequence>AIENNEEFRTFLKRSSLQVLSIGSGPGSDLIGLCSALYGKADFQKLNLTLVDNNPNWRSLIQAMIQVTRDDDYGNASKLFQEKEINYSFICSDVTNTAAYCEALSKADIVWMKGLLSVLSNNNIRFLALKAVISSMPVGSLLVVIDSPTYHMFQNFQDDLKMLYSAGTESYYFSKDPYKSYGPGLCRSSNQMITVHTKI</sequence>
<dbReference type="EMBL" id="BMAO01005904">
    <property type="protein sequence ID" value="GFR04647.1"/>
    <property type="molecule type" value="Genomic_DNA"/>
</dbReference>
<proteinExistence type="predicted"/>
<gene>
    <name evidence="1" type="primary">NCL1_19550</name>
    <name evidence="1" type="ORF">TNCT_308511</name>
</gene>
<evidence type="ECO:0000313" key="2">
    <source>
        <dbReference type="Proteomes" id="UP000887116"/>
    </source>
</evidence>
<dbReference type="Pfam" id="PF11312">
    <property type="entry name" value="Methyltransf_34"/>
    <property type="match status" value="1"/>
</dbReference>
<evidence type="ECO:0000313" key="1">
    <source>
        <dbReference type="EMBL" id="GFR04647.1"/>
    </source>
</evidence>
<accession>A0A8X6LDM6</accession>
<name>A0A8X6LDM6_TRICU</name>
<dbReference type="SUPFAM" id="SSF53335">
    <property type="entry name" value="S-adenosyl-L-methionine-dependent methyltransferases"/>
    <property type="match status" value="1"/>
</dbReference>
<keyword evidence="2" id="KW-1185">Reference proteome</keyword>
<reference evidence="1" key="1">
    <citation type="submission" date="2020-07" db="EMBL/GenBank/DDBJ databases">
        <title>Multicomponent nature underlies the extraordinary mechanical properties of spider dragline silk.</title>
        <authorList>
            <person name="Kono N."/>
            <person name="Nakamura H."/>
            <person name="Mori M."/>
            <person name="Yoshida Y."/>
            <person name="Ohtoshi R."/>
            <person name="Malay A.D."/>
            <person name="Moran D.A.P."/>
            <person name="Tomita M."/>
            <person name="Numata K."/>
            <person name="Arakawa K."/>
        </authorList>
    </citation>
    <scope>NUCLEOTIDE SEQUENCE</scope>
</reference>
<dbReference type="InterPro" id="IPR021463">
    <property type="entry name" value="Methyltransf_34"/>
</dbReference>
<dbReference type="AlphaFoldDB" id="A0A8X6LDM6"/>
<protein>
    <submittedName>
        <fullName evidence="1">Uncharacterized protein</fullName>
    </submittedName>
</protein>
<dbReference type="OrthoDB" id="6419443at2759"/>